<dbReference type="Pfam" id="PF21263">
    <property type="entry name" value="Acyl-CoA-dh_C"/>
    <property type="match status" value="1"/>
</dbReference>
<keyword evidence="5 7" id="KW-0560">Oxidoreductase</keyword>
<dbReference type="InterPro" id="IPR046373">
    <property type="entry name" value="Acyl-CoA_Oxase/DH_mid-dom_sf"/>
</dbReference>
<comment type="catalytic activity">
    <reaction evidence="6">
        <text>a 2,3-saturated acyl-CoA + A = a 2,3-dehydroacyl-CoA + AH2</text>
        <dbReference type="Rhea" id="RHEA:48608"/>
        <dbReference type="ChEBI" id="CHEBI:13193"/>
        <dbReference type="ChEBI" id="CHEBI:17499"/>
        <dbReference type="ChEBI" id="CHEBI:60015"/>
        <dbReference type="ChEBI" id="CHEBI:65111"/>
    </reaction>
</comment>
<dbReference type="Pfam" id="PF02770">
    <property type="entry name" value="Acyl-CoA_dh_M"/>
    <property type="match status" value="1"/>
</dbReference>
<dbReference type="GO" id="GO:0050660">
    <property type="term" value="F:flavin adenine dinucleotide binding"/>
    <property type="evidence" value="ECO:0007669"/>
    <property type="project" value="InterPro"/>
</dbReference>
<evidence type="ECO:0000256" key="6">
    <source>
        <dbReference type="ARBA" id="ARBA00052546"/>
    </source>
</evidence>
<dbReference type="OrthoDB" id="9802447at2"/>
<dbReference type="AlphaFoldDB" id="A0A098EQU3"/>
<dbReference type="InterPro" id="IPR037069">
    <property type="entry name" value="AcylCoA_DH/ox_N_sf"/>
</dbReference>
<keyword evidence="4 7" id="KW-0274">FAD</keyword>
<feature type="domain" description="Acyl-CoA oxidase/dehydrogenase middle" evidence="9">
    <location>
        <begin position="146"/>
        <end position="239"/>
    </location>
</feature>
<dbReference type="Gene3D" id="1.20.140.10">
    <property type="entry name" value="Butyryl-CoA Dehydrogenase, subunit A, domain 3"/>
    <property type="match status" value="2"/>
</dbReference>
<dbReference type="FunFam" id="2.40.110.10:FF:000001">
    <property type="entry name" value="Acyl-CoA dehydrogenase, mitochondrial"/>
    <property type="match status" value="1"/>
</dbReference>
<dbReference type="RefSeq" id="WP_052653448.1">
    <property type="nucleotide sequence ID" value="NZ_CCXS01000001.1"/>
</dbReference>
<dbReference type="Pfam" id="PF02771">
    <property type="entry name" value="Acyl-CoA_dh_N"/>
    <property type="match status" value="1"/>
</dbReference>
<dbReference type="InterPro" id="IPR006091">
    <property type="entry name" value="Acyl-CoA_Oxase/DH_mid-dom"/>
</dbReference>
<evidence type="ECO:0000256" key="1">
    <source>
        <dbReference type="ARBA" id="ARBA00001974"/>
    </source>
</evidence>
<organism evidence="12 13">
    <name type="scientific">Planococcus massiliensis</name>
    <dbReference type="NCBI Taxonomy" id="1499687"/>
    <lineage>
        <taxon>Bacteria</taxon>
        <taxon>Bacillati</taxon>
        <taxon>Bacillota</taxon>
        <taxon>Bacilli</taxon>
        <taxon>Bacillales</taxon>
        <taxon>Caryophanaceae</taxon>
        <taxon>Planococcus</taxon>
    </lineage>
</organism>
<keyword evidence="3 7" id="KW-0285">Flavoprotein</keyword>
<dbReference type="PANTHER" id="PTHR43884:SF12">
    <property type="entry name" value="ISOVALERYL-COA DEHYDROGENASE, MITOCHONDRIAL-RELATED"/>
    <property type="match status" value="1"/>
</dbReference>
<dbReference type="FunFam" id="1.10.540.10:FF:000001">
    <property type="entry name" value="Very long-chain-specific acyl-CoA dehydrogenase, mitochondrial"/>
    <property type="match status" value="1"/>
</dbReference>
<dbReference type="PROSITE" id="PS00072">
    <property type="entry name" value="ACYL_COA_DH_1"/>
    <property type="match status" value="1"/>
</dbReference>
<dbReference type="Gene3D" id="1.10.540.10">
    <property type="entry name" value="Acyl-CoA dehydrogenase/oxidase, N-terminal domain"/>
    <property type="match status" value="1"/>
</dbReference>
<dbReference type="InterPro" id="IPR013786">
    <property type="entry name" value="AcylCoA_DH/ox_N"/>
</dbReference>
<name>A0A098EQU3_9BACL</name>
<evidence type="ECO:0000259" key="9">
    <source>
        <dbReference type="Pfam" id="PF02770"/>
    </source>
</evidence>
<dbReference type="Pfam" id="PF00441">
    <property type="entry name" value="Acyl-CoA_dh_1"/>
    <property type="match status" value="1"/>
</dbReference>
<evidence type="ECO:0000259" key="8">
    <source>
        <dbReference type="Pfam" id="PF00441"/>
    </source>
</evidence>
<evidence type="ECO:0000313" key="13">
    <source>
        <dbReference type="Proteomes" id="UP000043699"/>
    </source>
</evidence>
<sequence>MDKHTITYRGASFLYQPAEAETIFTPEDFTEEHKMIAKTAKRFLESKVRPLNEKIESQDFGVVKTLLDQAGELGLLAHSIPEKYDGLGLDKISKGLVGEVLGSAGSYGVAHSNHTCIATLPITYFGNEEQKQKYLPKLASGEYIGAYCLTEPNAGSDALAAQTVAKLNDAGSHYVLNGTKMFITNAAFSDTFIVYAKVDGQYFTAFIVEKNFPGLSLGAEEQKMGIKGSSTRAVIFEDCEVPIENLLGEVGKGHVIALNVLNLGRYNLGSATMGAAKYGLELALNYTKERRQFGKTIAEFTATQEKIADMAIRIYASESLQYRTAGYLEEALGGLYDSADTGLTAKRLMEYATECAICKVYGSETLDYVADEALQLHGGYGFIKEYKIEQMYRDSRINRIFEGTNEINRLMIPGNLLKAYGKGQVDLEELIKQAAAEIRAPKVGSIGVISREIEAVQAMRRVFLLCTGLAFKNYGPRMSEEQEVLMKLADIGLHLYAAESAVLRTAKAVAKDGEEKHALKVDLTKALIDDSLLEVEMAARKMVQATVSEKTVHDYVLMVTGELSRLQRSGGIQTKRSIAESVLEAEQYIS</sequence>
<feature type="domain" description="Acyl-CoA dehydrogenase/oxidase C-terminal" evidence="8">
    <location>
        <begin position="251"/>
        <end position="412"/>
    </location>
</feature>
<dbReference type="InterPro" id="IPR006089">
    <property type="entry name" value="Acyl-CoA_DH_CS"/>
</dbReference>
<evidence type="ECO:0000313" key="12">
    <source>
        <dbReference type="EMBL" id="CEG24160.1"/>
    </source>
</evidence>
<dbReference type="EMBL" id="CCXS01000001">
    <property type="protein sequence ID" value="CEG24160.1"/>
    <property type="molecule type" value="Genomic_DNA"/>
</dbReference>
<evidence type="ECO:0000259" key="10">
    <source>
        <dbReference type="Pfam" id="PF02771"/>
    </source>
</evidence>
<dbReference type="SUPFAM" id="SSF47203">
    <property type="entry name" value="Acyl-CoA dehydrogenase C-terminal domain-like"/>
    <property type="match status" value="1"/>
</dbReference>
<dbReference type="InterPro" id="IPR009075">
    <property type="entry name" value="AcylCo_DH/oxidase_C"/>
</dbReference>
<accession>A0A098EQU3</accession>
<comment type="similarity">
    <text evidence="2 7">Belongs to the acyl-CoA dehydrogenase family.</text>
</comment>
<dbReference type="FunFam" id="1.20.140.10:FF:000019">
    <property type="entry name" value="Acyl-CoA dehydrogenase"/>
    <property type="match status" value="1"/>
</dbReference>
<dbReference type="InterPro" id="IPR036250">
    <property type="entry name" value="AcylCo_DH-like_C"/>
</dbReference>
<protein>
    <submittedName>
        <fullName evidence="12">Putative acyl-CoA dehydrogenase</fullName>
    </submittedName>
</protein>
<evidence type="ECO:0000256" key="5">
    <source>
        <dbReference type="ARBA" id="ARBA00023002"/>
    </source>
</evidence>
<evidence type="ECO:0000256" key="7">
    <source>
        <dbReference type="RuleBase" id="RU362125"/>
    </source>
</evidence>
<dbReference type="Gene3D" id="2.40.110.10">
    <property type="entry name" value="Butyryl-CoA Dehydrogenase, subunit A, domain 2"/>
    <property type="match status" value="1"/>
</dbReference>
<evidence type="ECO:0000256" key="4">
    <source>
        <dbReference type="ARBA" id="ARBA00022827"/>
    </source>
</evidence>
<evidence type="ECO:0000256" key="2">
    <source>
        <dbReference type="ARBA" id="ARBA00009347"/>
    </source>
</evidence>
<dbReference type="SUPFAM" id="SSF56645">
    <property type="entry name" value="Acyl-CoA dehydrogenase NM domain-like"/>
    <property type="match status" value="1"/>
</dbReference>
<gene>
    <name evidence="12" type="primary">fadE_2</name>
    <name evidence="12" type="ORF">BN1080_03180</name>
</gene>
<feature type="domain" description="Acyl-CoA dehydrogenase/oxidase N-terminal" evidence="10">
    <location>
        <begin position="30"/>
        <end position="142"/>
    </location>
</feature>
<dbReference type="InterPro" id="IPR009100">
    <property type="entry name" value="AcylCoA_DH/oxidase_NM_dom_sf"/>
</dbReference>
<keyword evidence="13" id="KW-1185">Reference proteome</keyword>
<dbReference type="PANTHER" id="PTHR43884">
    <property type="entry name" value="ACYL-COA DEHYDROGENASE"/>
    <property type="match status" value="1"/>
</dbReference>
<dbReference type="Proteomes" id="UP000043699">
    <property type="component" value="Unassembled WGS sequence"/>
</dbReference>
<proteinExistence type="inferred from homology"/>
<evidence type="ECO:0000256" key="3">
    <source>
        <dbReference type="ARBA" id="ARBA00022630"/>
    </source>
</evidence>
<evidence type="ECO:0000259" key="11">
    <source>
        <dbReference type="Pfam" id="PF21263"/>
    </source>
</evidence>
<dbReference type="STRING" id="1499687.BN1080_03180"/>
<dbReference type="GO" id="GO:0003995">
    <property type="term" value="F:acyl-CoA dehydrogenase activity"/>
    <property type="evidence" value="ECO:0007669"/>
    <property type="project" value="InterPro"/>
</dbReference>
<reference evidence="12 13" key="1">
    <citation type="submission" date="2014-09" db="EMBL/GenBank/DDBJ databases">
        <authorList>
            <person name="Urmite Genomes Urmite Genomes"/>
        </authorList>
    </citation>
    <scope>NUCLEOTIDE SEQUENCE [LARGE SCALE GENOMIC DNA]</scope>
    <source>
        <strain evidence="12 13">ES2</strain>
    </source>
</reference>
<feature type="domain" description="Acyl-CoA dehydrogenase-like C-terminal" evidence="11">
    <location>
        <begin position="459"/>
        <end position="547"/>
    </location>
</feature>
<comment type="cofactor">
    <cofactor evidence="1 7">
        <name>FAD</name>
        <dbReference type="ChEBI" id="CHEBI:57692"/>
    </cofactor>
</comment>
<dbReference type="InterPro" id="IPR049426">
    <property type="entry name" value="Acyl-CoA-dh-like_C"/>
</dbReference>